<accession>A0A533HWB6</accession>
<reference evidence="1 2" key="1">
    <citation type="journal article" date="2017" name="Nat. Commun.">
        <title>In situ click chemistry generation of cyclooxygenase-2 inhibitors.</title>
        <authorList>
            <person name="Bhardwaj A."/>
            <person name="Kaur J."/>
            <person name="Wuest M."/>
            <person name="Wuest F."/>
        </authorList>
    </citation>
    <scope>NUCLEOTIDE SEQUENCE [LARGE SCALE GENOMIC DNA]</scope>
    <source>
        <strain evidence="1">S2_012_000_R3_94</strain>
    </source>
</reference>
<sequence>MTESYDACVRAFEANLTFQAPYAEEIRRFLHDVILRIGSGKTLLPAQSDLLLIDDPATIATVVGEWADTVEASAARLRQVLASADVFTAVRYALAWPDGQARLYETVLDIYRFEGNPLLRNPYEASERPRAILKAAFPVNVNAEDPLGGRADEFADQLARLGNPWR</sequence>
<dbReference type="AlphaFoldDB" id="A0A533HWB6"/>
<dbReference type="Proteomes" id="UP000315344">
    <property type="component" value="Unassembled WGS sequence"/>
</dbReference>
<evidence type="ECO:0000313" key="2">
    <source>
        <dbReference type="Proteomes" id="UP000315344"/>
    </source>
</evidence>
<gene>
    <name evidence="1" type="ORF">DI616_20065</name>
</gene>
<protein>
    <submittedName>
        <fullName evidence="1">Uncharacterized protein</fullName>
    </submittedName>
</protein>
<dbReference type="EMBL" id="VAFL01000042">
    <property type="protein sequence ID" value="TKW62993.1"/>
    <property type="molecule type" value="Genomic_DNA"/>
</dbReference>
<proteinExistence type="predicted"/>
<comment type="caution">
    <text evidence="1">The sequence shown here is derived from an EMBL/GenBank/DDBJ whole genome shotgun (WGS) entry which is preliminary data.</text>
</comment>
<name>A0A533HWB6_PARDE</name>
<evidence type="ECO:0000313" key="1">
    <source>
        <dbReference type="EMBL" id="TKW62993.1"/>
    </source>
</evidence>
<organism evidence="1 2">
    <name type="scientific">Paracoccus denitrificans</name>
    <dbReference type="NCBI Taxonomy" id="266"/>
    <lineage>
        <taxon>Bacteria</taxon>
        <taxon>Pseudomonadati</taxon>
        <taxon>Pseudomonadota</taxon>
        <taxon>Alphaproteobacteria</taxon>
        <taxon>Rhodobacterales</taxon>
        <taxon>Paracoccaceae</taxon>
        <taxon>Paracoccus</taxon>
    </lineage>
</organism>